<dbReference type="EMBL" id="FOES01000003">
    <property type="protein sequence ID" value="SEP78948.1"/>
    <property type="molecule type" value="Genomic_DNA"/>
</dbReference>
<dbReference type="PANTHER" id="PTHR30029:SF2">
    <property type="entry name" value="STAGE V SPORULATION PROTEIN R"/>
    <property type="match status" value="1"/>
</dbReference>
<gene>
    <name evidence="2" type="ORF">SAMN05216362_10320</name>
</gene>
<dbReference type="OrthoDB" id="9784270at2"/>
<reference evidence="2 3" key="1">
    <citation type="submission" date="2016-10" db="EMBL/GenBank/DDBJ databases">
        <authorList>
            <person name="de Groot N.N."/>
        </authorList>
    </citation>
    <scope>NUCLEOTIDE SEQUENCE [LARGE SCALE GENOMIC DNA]</scope>
    <source>
        <strain evidence="2 3">DSM 21633</strain>
    </source>
</reference>
<dbReference type="AlphaFoldDB" id="A0A1H9ASQ3"/>
<accession>A0A1H9ASQ3</accession>
<protein>
    <submittedName>
        <fullName evidence="2">SpoVR like protein</fullName>
    </submittedName>
</protein>
<dbReference type="InterPro" id="IPR007390">
    <property type="entry name" value="Spore_V_R"/>
</dbReference>
<evidence type="ECO:0000313" key="2">
    <source>
        <dbReference type="EMBL" id="SEP78948.1"/>
    </source>
</evidence>
<dbReference type="PANTHER" id="PTHR30029">
    <property type="entry name" value="STAGE V SPORULATION PROTEIN R"/>
    <property type="match status" value="1"/>
</dbReference>
<dbReference type="InterPro" id="IPR056174">
    <property type="entry name" value="SpoVR_N"/>
</dbReference>
<dbReference type="RefSeq" id="WP_091772434.1">
    <property type="nucleotide sequence ID" value="NZ_CAESCL010000046.1"/>
</dbReference>
<organism evidence="2 3">
    <name type="scientific">Piscibacillus halophilus</name>
    <dbReference type="NCBI Taxonomy" id="571933"/>
    <lineage>
        <taxon>Bacteria</taxon>
        <taxon>Bacillati</taxon>
        <taxon>Bacillota</taxon>
        <taxon>Bacilli</taxon>
        <taxon>Bacillales</taxon>
        <taxon>Bacillaceae</taxon>
        <taxon>Piscibacillus</taxon>
    </lineage>
</organism>
<feature type="domain" description="SpoVR protein-like N-terminal" evidence="1">
    <location>
        <begin position="127"/>
        <end position="228"/>
    </location>
</feature>
<dbReference type="STRING" id="571933.SAMN05216362_10320"/>
<dbReference type="Proteomes" id="UP000199427">
    <property type="component" value="Unassembled WGS sequence"/>
</dbReference>
<evidence type="ECO:0000259" key="1">
    <source>
        <dbReference type="Pfam" id="PF04293"/>
    </source>
</evidence>
<dbReference type="Pfam" id="PF04293">
    <property type="entry name" value="SpoVR"/>
    <property type="match status" value="1"/>
</dbReference>
<proteinExistence type="predicted"/>
<sequence>MDYRKKLVTKEELLDIHHKGYRNRYSTSRVTNIQVLEMFELDQPPTIYLNQENSKIENEYVMAHCMGHIEFVQNNSILKGLRKPRLTYDMLFPYIQFDQFDLFLATMRTLGSTTQSLDSRFIAPVDYFLSNKKNWFLDWQKWLLKLIKEEVQYFNAIKQTKLMNEGWATFMQANALQKMNLTLREKLEVAQLEAQLHYKPEEGLNYYSLGQALWNEVPKEERMRVVKEFDDVGLIEKYYTEAVHQAEKITVAANRKVTDDYREVKRELILYFKHQSPIFYVDQEVTDETGYVTLRYQNSPYQIEANQINKIKGALEQILKLPIYIKPLYAQRVSN</sequence>
<keyword evidence="3" id="KW-1185">Reference proteome</keyword>
<evidence type="ECO:0000313" key="3">
    <source>
        <dbReference type="Proteomes" id="UP000199427"/>
    </source>
</evidence>
<name>A0A1H9ASQ3_9BACI</name>